<organism evidence="1 2">
    <name type="scientific">Dendrolimus kikuchii</name>
    <dbReference type="NCBI Taxonomy" id="765133"/>
    <lineage>
        <taxon>Eukaryota</taxon>
        <taxon>Metazoa</taxon>
        <taxon>Ecdysozoa</taxon>
        <taxon>Arthropoda</taxon>
        <taxon>Hexapoda</taxon>
        <taxon>Insecta</taxon>
        <taxon>Pterygota</taxon>
        <taxon>Neoptera</taxon>
        <taxon>Endopterygota</taxon>
        <taxon>Lepidoptera</taxon>
        <taxon>Glossata</taxon>
        <taxon>Ditrysia</taxon>
        <taxon>Bombycoidea</taxon>
        <taxon>Lasiocampidae</taxon>
        <taxon>Dendrolimus</taxon>
    </lineage>
</organism>
<evidence type="ECO:0000313" key="1">
    <source>
        <dbReference type="EMBL" id="KAJ0181550.1"/>
    </source>
</evidence>
<protein>
    <submittedName>
        <fullName evidence="1">Uncharacterized protein</fullName>
    </submittedName>
</protein>
<dbReference type="EMBL" id="CM034390">
    <property type="protein sequence ID" value="KAJ0181550.1"/>
    <property type="molecule type" value="Genomic_DNA"/>
</dbReference>
<reference evidence="1 2" key="1">
    <citation type="journal article" date="2021" name="Front. Genet.">
        <title>Chromosome-Level Genome Assembly Reveals Significant Gene Expansion in the Toll and IMD Signaling Pathways of Dendrolimus kikuchii.</title>
        <authorList>
            <person name="Zhou J."/>
            <person name="Wu P."/>
            <person name="Xiong Z."/>
            <person name="Liu N."/>
            <person name="Zhao N."/>
            <person name="Ji M."/>
            <person name="Qiu Y."/>
            <person name="Yang B."/>
        </authorList>
    </citation>
    <scope>NUCLEOTIDE SEQUENCE [LARGE SCALE GENOMIC DNA]</scope>
    <source>
        <strain evidence="1">Ann1</strain>
    </source>
</reference>
<comment type="caution">
    <text evidence="1">The sequence shown here is derived from an EMBL/GenBank/DDBJ whole genome shotgun (WGS) entry which is preliminary data.</text>
</comment>
<accession>A0ACC1DCI4</accession>
<gene>
    <name evidence="1" type="ORF">K1T71_002272</name>
</gene>
<sequence>MSNLEDEIRDLREKNNELVQKVQYWKMTAAQREDEKLALMKEINELRLKLSSVKNSSKMQSKKIEATIQAGNEKALAFLVRASSEIANIMEATKSYFTNMQQLDTISPRWSAIGGSPSLEKPERVHRVPPTLVGGRSIQPVVSLSRTLINSSAIISRSPNQSRSSERAVPIHMLQDVYIPLTRIDAGMHGNIEVDAERNDDLEDSTEDLGLEDDTEQLSEVEEFEAIPRLDVVAEDIETEEETLISSRSRIDDGLEGPSWLLGPPPEARTSTSNSRLKEEPDSTTEVQEAERELSPSATTQTSEEPLSPARPPLEFSPTVRRRKRAGSPVPPATPRLAAFTPRLNRRNSVNERVLKVMVTKMRLSGDGEGGVQRSPPKRPKPDRLMSLDAPSPSGTTDSRVIVLDTSEIQPDISSPVSHITVRGHSSRREKQHDRHKHNKHACRSDQDDHADQSEWNNQPEQLELNEQNDIVDQGDRSEANLPEDQNKFSSQNKFKSLSRKERHKRRELSRCKQNEYAGQSDQYNRGDPIEDAIRSVKCEPSDRHEQRDRSVNRDKSNSHEDRDGNVSREQRDQSVGRERSVNREQRDRSVSRDRSNRHERRGRSDRREQNEPPERNDRGEHVDRSNHNEHSQQNGEHDRYESNEYRARSDLSERTDRHDRSNGNERNVTRRDRSDQTRHSSRDSDSESISESITEGRSRRIRKTVTYKEKPLNRKMRR</sequence>
<dbReference type="Proteomes" id="UP000824533">
    <property type="component" value="Linkage Group LG04"/>
</dbReference>
<evidence type="ECO:0000313" key="2">
    <source>
        <dbReference type="Proteomes" id="UP000824533"/>
    </source>
</evidence>
<keyword evidence="2" id="KW-1185">Reference proteome</keyword>
<name>A0ACC1DCI4_9NEOP</name>
<proteinExistence type="predicted"/>